<dbReference type="Gene3D" id="1.10.1740.10">
    <property type="match status" value="1"/>
</dbReference>
<dbReference type="InterPro" id="IPR013249">
    <property type="entry name" value="RNA_pol_sigma70_r4_t2"/>
</dbReference>
<keyword evidence="4" id="KW-0238">DNA-binding</keyword>
<dbReference type="AlphaFoldDB" id="A0A1G7VBQ7"/>
<dbReference type="GO" id="GO:0016987">
    <property type="term" value="F:sigma factor activity"/>
    <property type="evidence" value="ECO:0007669"/>
    <property type="project" value="UniProtKB-KW"/>
</dbReference>
<dbReference type="Pfam" id="PF04542">
    <property type="entry name" value="Sigma70_r2"/>
    <property type="match status" value="1"/>
</dbReference>
<dbReference type="SUPFAM" id="SSF88946">
    <property type="entry name" value="Sigma2 domain of RNA polymerase sigma factors"/>
    <property type="match status" value="1"/>
</dbReference>
<evidence type="ECO:0000256" key="3">
    <source>
        <dbReference type="ARBA" id="ARBA00023082"/>
    </source>
</evidence>
<evidence type="ECO:0000259" key="6">
    <source>
        <dbReference type="Pfam" id="PF04542"/>
    </source>
</evidence>
<dbReference type="PANTHER" id="PTHR43133">
    <property type="entry name" value="RNA POLYMERASE ECF-TYPE SIGMA FACTO"/>
    <property type="match status" value="1"/>
</dbReference>
<evidence type="ECO:0000256" key="2">
    <source>
        <dbReference type="ARBA" id="ARBA00023015"/>
    </source>
</evidence>
<dbReference type="InterPro" id="IPR013324">
    <property type="entry name" value="RNA_pol_sigma_r3/r4-like"/>
</dbReference>
<dbReference type="InterPro" id="IPR036388">
    <property type="entry name" value="WH-like_DNA-bd_sf"/>
</dbReference>
<keyword evidence="5" id="KW-0804">Transcription</keyword>
<organism evidence="8 9">
    <name type="scientific">Psychroflexus sediminis</name>
    <dbReference type="NCBI Taxonomy" id="470826"/>
    <lineage>
        <taxon>Bacteria</taxon>
        <taxon>Pseudomonadati</taxon>
        <taxon>Bacteroidota</taxon>
        <taxon>Flavobacteriia</taxon>
        <taxon>Flavobacteriales</taxon>
        <taxon>Flavobacteriaceae</taxon>
        <taxon>Psychroflexus</taxon>
    </lineage>
</organism>
<dbReference type="InterPro" id="IPR039425">
    <property type="entry name" value="RNA_pol_sigma-70-like"/>
</dbReference>
<dbReference type="InterPro" id="IPR007627">
    <property type="entry name" value="RNA_pol_sigma70_r2"/>
</dbReference>
<proteinExistence type="inferred from homology"/>
<dbReference type="OrthoDB" id="795989at2"/>
<keyword evidence="9" id="KW-1185">Reference proteome</keyword>
<dbReference type="Pfam" id="PF08281">
    <property type="entry name" value="Sigma70_r4_2"/>
    <property type="match status" value="1"/>
</dbReference>
<dbReference type="RefSeq" id="WP_093365959.1">
    <property type="nucleotide sequence ID" value="NZ_FNCW01000003.1"/>
</dbReference>
<dbReference type="GO" id="GO:0003677">
    <property type="term" value="F:DNA binding"/>
    <property type="evidence" value="ECO:0007669"/>
    <property type="project" value="UniProtKB-KW"/>
</dbReference>
<sequence>MTSEFYAQHVIPLQDKIFRFSRRLLSSEDAAKDATQEVLLKLWRLRKKLAGIKNIEAYAMTMTKNMCYDVLKSKHSKTLELVHSNYSVQSSSLSSEIEARDEVSLVAKFINELPEQQRAVIQLRDVEQFTNKEIEEIMDMNSTSVRVALSRARKKIMSELKKTSAHGIG</sequence>
<dbReference type="PANTHER" id="PTHR43133:SF8">
    <property type="entry name" value="RNA POLYMERASE SIGMA FACTOR HI_1459-RELATED"/>
    <property type="match status" value="1"/>
</dbReference>
<feature type="domain" description="RNA polymerase sigma-70 region 2" evidence="6">
    <location>
        <begin position="14"/>
        <end position="74"/>
    </location>
</feature>
<keyword evidence="2" id="KW-0805">Transcription regulation</keyword>
<feature type="domain" description="RNA polymerase sigma factor 70 region 4 type 2" evidence="7">
    <location>
        <begin position="107"/>
        <end position="156"/>
    </location>
</feature>
<dbReference type="Gene3D" id="1.10.10.10">
    <property type="entry name" value="Winged helix-like DNA-binding domain superfamily/Winged helix DNA-binding domain"/>
    <property type="match status" value="1"/>
</dbReference>
<evidence type="ECO:0000256" key="1">
    <source>
        <dbReference type="ARBA" id="ARBA00010641"/>
    </source>
</evidence>
<keyword evidence="3" id="KW-0731">Sigma factor</keyword>
<dbReference type="InterPro" id="IPR014284">
    <property type="entry name" value="RNA_pol_sigma-70_dom"/>
</dbReference>
<evidence type="ECO:0000256" key="5">
    <source>
        <dbReference type="ARBA" id="ARBA00023163"/>
    </source>
</evidence>
<accession>A0A1G7VBQ7</accession>
<dbReference type="Proteomes" id="UP000199296">
    <property type="component" value="Unassembled WGS sequence"/>
</dbReference>
<name>A0A1G7VBQ7_9FLAO</name>
<dbReference type="EMBL" id="FNCW01000003">
    <property type="protein sequence ID" value="SDG56988.1"/>
    <property type="molecule type" value="Genomic_DNA"/>
</dbReference>
<evidence type="ECO:0000313" key="8">
    <source>
        <dbReference type="EMBL" id="SDG56988.1"/>
    </source>
</evidence>
<dbReference type="CDD" id="cd06171">
    <property type="entry name" value="Sigma70_r4"/>
    <property type="match status" value="1"/>
</dbReference>
<gene>
    <name evidence="8" type="ORF">SAMN04488027_103204</name>
</gene>
<evidence type="ECO:0000313" key="9">
    <source>
        <dbReference type="Proteomes" id="UP000199296"/>
    </source>
</evidence>
<dbReference type="NCBIfam" id="TIGR02937">
    <property type="entry name" value="sigma70-ECF"/>
    <property type="match status" value="1"/>
</dbReference>
<dbReference type="GO" id="GO:0006352">
    <property type="term" value="P:DNA-templated transcription initiation"/>
    <property type="evidence" value="ECO:0007669"/>
    <property type="project" value="InterPro"/>
</dbReference>
<protein>
    <submittedName>
        <fullName evidence="8">RNA polymerase sigma-70 factor, ECF subfamily</fullName>
    </submittedName>
</protein>
<comment type="similarity">
    <text evidence="1">Belongs to the sigma-70 factor family. ECF subfamily.</text>
</comment>
<dbReference type="InterPro" id="IPR013325">
    <property type="entry name" value="RNA_pol_sigma_r2"/>
</dbReference>
<dbReference type="STRING" id="470826.SAMN04488027_103204"/>
<evidence type="ECO:0000256" key="4">
    <source>
        <dbReference type="ARBA" id="ARBA00023125"/>
    </source>
</evidence>
<dbReference type="SUPFAM" id="SSF88659">
    <property type="entry name" value="Sigma3 and sigma4 domains of RNA polymerase sigma factors"/>
    <property type="match status" value="1"/>
</dbReference>
<evidence type="ECO:0000259" key="7">
    <source>
        <dbReference type="Pfam" id="PF08281"/>
    </source>
</evidence>
<reference evidence="8 9" key="1">
    <citation type="submission" date="2016-10" db="EMBL/GenBank/DDBJ databases">
        <authorList>
            <person name="de Groot N.N."/>
        </authorList>
    </citation>
    <scope>NUCLEOTIDE SEQUENCE [LARGE SCALE GENOMIC DNA]</scope>
    <source>
        <strain evidence="8 9">DSM 19803</strain>
    </source>
</reference>